<dbReference type="EMBL" id="JAUSQW010000001">
    <property type="protein sequence ID" value="MDP9801736.1"/>
    <property type="molecule type" value="Genomic_DNA"/>
</dbReference>
<evidence type="ECO:0000313" key="2">
    <source>
        <dbReference type="Proteomes" id="UP001235966"/>
    </source>
</evidence>
<evidence type="ECO:0000313" key="1">
    <source>
        <dbReference type="EMBL" id="MDP9801736.1"/>
    </source>
</evidence>
<keyword evidence="2" id="KW-1185">Reference proteome</keyword>
<reference evidence="1 2" key="1">
    <citation type="submission" date="2023-07" db="EMBL/GenBank/DDBJ databases">
        <title>Sequencing the genomes of 1000 actinobacteria strains.</title>
        <authorList>
            <person name="Klenk H.-P."/>
        </authorList>
    </citation>
    <scope>NUCLEOTIDE SEQUENCE [LARGE SCALE GENOMIC DNA]</scope>
    <source>
        <strain evidence="1 2">DSM 102162</strain>
    </source>
</reference>
<comment type="caution">
    <text evidence="1">The sequence shown here is derived from an EMBL/GenBank/DDBJ whole genome shotgun (WGS) entry which is preliminary data.</text>
</comment>
<organism evidence="1 2">
    <name type="scientific">Arcanobacterium wilhelmae</name>
    <dbReference type="NCBI Taxonomy" id="1803177"/>
    <lineage>
        <taxon>Bacteria</taxon>
        <taxon>Bacillati</taxon>
        <taxon>Actinomycetota</taxon>
        <taxon>Actinomycetes</taxon>
        <taxon>Actinomycetales</taxon>
        <taxon>Actinomycetaceae</taxon>
        <taxon>Arcanobacterium</taxon>
    </lineage>
</organism>
<accession>A0ABT9NED1</accession>
<sequence>MKRHVILTPFAEAQVVAAVLAMRGVEAFAVPSSAGVLVVVDEDAAEFGEWDISELLGEDPESAEGREPTAAEAAASALSELSDYGVVVMVAELGDDVGSEPGVSGMVKAHRVNAGERGEDLSAGQLINNLPDEVEDLLIGADVRAVPDAIDTADLGPTEIQEILDALGRGNS</sequence>
<dbReference type="RefSeq" id="WP_278060037.1">
    <property type="nucleotide sequence ID" value="NZ_CP121247.1"/>
</dbReference>
<dbReference type="Proteomes" id="UP001235966">
    <property type="component" value="Unassembled WGS sequence"/>
</dbReference>
<name>A0ABT9NED1_9ACTO</name>
<gene>
    <name evidence="1" type="ORF">J2S49_001812</name>
</gene>
<proteinExistence type="predicted"/>
<protein>
    <submittedName>
        <fullName evidence="1">Uncharacterized protein</fullName>
    </submittedName>
</protein>